<dbReference type="EMBL" id="JANBVB010002010">
    <property type="protein sequence ID" value="KAJ2888575.1"/>
    <property type="molecule type" value="Genomic_DNA"/>
</dbReference>
<name>A0ACC1LY23_9FUNG</name>
<reference evidence="1" key="1">
    <citation type="submission" date="2022-07" db="EMBL/GenBank/DDBJ databases">
        <title>Phylogenomic reconstructions and comparative analyses of Kickxellomycotina fungi.</title>
        <authorList>
            <person name="Reynolds N.K."/>
            <person name="Stajich J.E."/>
            <person name="Barry K."/>
            <person name="Grigoriev I.V."/>
            <person name="Crous P."/>
            <person name="Smith M.E."/>
        </authorList>
    </citation>
    <scope>NUCLEOTIDE SEQUENCE</scope>
    <source>
        <strain evidence="1">CBS 190363</strain>
    </source>
</reference>
<sequence length="215" mass="23363">MAGIQDQLLQMAVIFGTMHIVKRAGLENPEYALYLRAAYAAATALMIAFTFYLKTLIQKKNDTTALEYDDPSAGNQGAPRVETTVCRYDLAEVAKLQKSSMFTIAIVAFMHFKFGYIQPLILQTLLPMLNLYKHQLFQIHILGKPAVDGLKRPWVPENPFAALTGGAATTTAVTAADVDSDGVVESSSSAASSPDTSAAKNKSKSKSKKEARKDK</sequence>
<keyword evidence="2" id="KW-1185">Reference proteome</keyword>
<organism evidence="1 2">
    <name type="scientific">Coemansia aciculifera</name>
    <dbReference type="NCBI Taxonomy" id="417176"/>
    <lineage>
        <taxon>Eukaryota</taxon>
        <taxon>Fungi</taxon>
        <taxon>Fungi incertae sedis</taxon>
        <taxon>Zoopagomycota</taxon>
        <taxon>Kickxellomycotina</taxon>
        <taxon>Kickxellomycetes</taxon>
        <taxon>Kickxellales</taxon>
        <taxon>Kickxellaceae</taxon>
        <taxon>Coemansia</taxon>
    </lineage>
</organism>
<dbReference type="Proteomes" id="UP001139981">
    <property type="component" value="Unassembled WGS sequence"/>
</dbReference>
<accession>A0ACC1LY23</accession>
<protein>
    <submittedName>
        <fullName evidence="1">Phosphate transporter (Pho88)</fullName>
    </submittedName>
</protein>
<proteinExistence type="predicted"/>
<evidence type="ECO:0000313" key="2">
    <source>
        <dbReference type="Proteomes" id="UP001139981"/>
    </source>
</evidence>
<evidence type="ECO:0000313" key="1">
    <source>
        <dbReference type="EMBL" id="KAJ2888575.1"/>
    </source>
</evidence>
<gene>
    <name evidence="1" type="primary">PHO88</name>
    <name evidence="1" type="ORF">IWW38_004913</name>
</gene>
<comment type="caution">
    <text evidence="1">The sequence shown here is derived from an EMBL/GenBank/DDBJ whole genome shotgun (WGS) entry which is preliminary data.</text>
</comment>